<evidence type="ECO:0000256" key="7">
    <source>
        <dbReference type="ARBA" id="ARBA00023319"/>
    </source>
</evidence>
<evidence type="ECO:0000256" key="3">
    <source>
        <dbReference type="ARBA" id="ARBA00022558"/>
    </source>
</evidence>
<dbReference type="GO" id="GO:0030288">
    <property type="term" value="C:outer membrane-bounded periplasmic space"/>
    <property type="evidence" value="ECO:0007669"/>
    <property type="project" value="InterPro"/>
</dbReference>
<dbReference type="Pfam" id="PF00345">
    <property type="entry name" value="PapD_N"/>
    <property type="match status" value="1"/>
</dbReference>
<dbReference type="EMBL" id="CBWK010000242">
    <property type="protein sequence ID" value="CDL08784.1"/>
    <property type="molecule type" value="Genomic_DNA"/>
</dbReference>
<evidence type="ECO:0000256" key="1">
    <source>
        <dbReference type="ARBA" id="ARBA00004418"/>
    </source>
</evidence>
<dbReference type="InterPro" id="IPR016148">
    <property type="entry name" value="Pili_assmbl_chaperone_C"/>
</dbReference>
<feature type="chain" id="PRO_5004800332" evidence="9">
    <location>
        <begin position="19"/>
        <end position="233"/>
    </location>
</feature>
<keyword evidence="7" id="KW-0393">Immunoglobulin domain</keyword>
<dbReference type="PRINTS" id="PR00969">
    <property type="entry name" value="CHAPERONPILI"/>
</dbReference>
<dbReference type="PANTHER" id="PTHR30251:SF5">
    <property type="entry name" value="FIMBRIAL CHAPARONE PROTEIN"/>
    <property type="match status" value="1"/>
</dbReference>
<evidence type="ECO:0000259" key="11">
    <source>
        <dbReference type="Pfam" id="PF02753"/>
    </source>
</evidence>
<feature type="domain" description="Pili assembly chaperone N-terminal" evidence="10">
    <location>
        <begin position="20"/>
        <end position="135"/>
    </location>
</feature>
<feature type="domain" description="Pili assembly chaperone C-terminal" evidence="11">
    <location>
        <begin position="158"/>
        <end position="216"/>
    </location>
</feature>
<dbReference type="InterPro" id="IPR013783">
    <property type="entry name" value="Ig-like_fold"/>
</dbReference>
<keyword evidence="6 8" id="KW-0143">Chaperone</keyword>
<dbReference type="InterPro" id="IPR018046">
    <property type="entry name" value="Pili_assmbl_chaperone_CS"/>
</dbReference>
<dbReference type="SUPFAM" id="SSF49354">
    <property type="entry name" value="PapD-like"/>
    <property type="match status" value="1"/>
</dbReference>
<dbReference type="PANTHER" id="PTHR30251">
    <property type="entry name" value="PILUS ASSEMBLY CHAPERONE"/>
    <property type="match status" value="1"/>
</dbReference>
<name>W1DL18_KLEPN</name>
<evidence type="ECO:0000313" key="13">
    <source>
        <dbReference type="Proteomes" id="UP000019183"/>
    </source>
</evidence>
<evidence type="ECO:0000256" key="6">
    <source>
        <dbReference type="ARBA" id="ARBA00023186"/>
    </source>
</evidence>
<keyword evidence="4 9" id="KW-0732">Signal</keyword>
<evidence type="ECO:0000256" key="2">
    <source>
        <dbReference type="ARBA" id="ARBA00007399"/>
    </source>
</evidence>
<dbReference type="Gene3D" id="2.60.40.10">
    <property type="entry name" value="Immunoglobulins"/>
    <property type="match status" value="2"/>
</dbReference>
<dbReference type="Proteomes" id="UP000019183">
    <property type="component" value="Unassembled WGS sequence"/>
</dbReference>
<keyword evidence="3" id="KW-1029">Fimbrium biogenesis</keyword>
<comment type="caution">
    <text evidence="12">The sequence shown here is derived from an EMBL/GenBank/DDBJ whole genome shotgun (WGS) entry which is preliminary data.</text>
</comment>
<feature type="signal peptide" evidence="9">
    <location>
        <begin position="1"/>
        <end position="18"/>
    </location>
</feature>
<dbReference type="GO" id="GO:0071555">
    <property type="term" value="P:cell wall organization"/>
    <property type="evidence" value="ECO:0007669"/>
    <property type="project" value="InterPro"/>
</dbReference>
<keyword evidence="13" id="KW-1185">Reference proteome</keyword>
<evidence type="ECO:0000256" key="4">
    <source>
        <dbReference type="ARBA" id="ARBA00022729"/>
    </source>
</evidence>
<dbReference type="InterPro" id="IPR016147">
    <property type="entry name" value="Pili_assmbl_chaperone_N"/>
</dbReference>
<evidence type="ECO:0000256" key="9">
    <source>
        <dbReference type="SAM" id="SignalP"/>
    </source>
</evidence>
<organism evidence="12 13">
    <name type="scientific">Klebsiella pneumoniae IS43</name>
    <dbReference type="NCBI Taxonomy" id="1432552"/>
    <lineage>
        <taxon>Bacteria</taxon>
        <taxon>Pseudomonadati</taxon>
        <taxon>Pseudomonadota</taxon>
        <taxon>Gammaproteobacteria</taxon>
        <taxon>Enterobacterales</taxon>
        <taxon>Enterobacteriaceae</taxon>
        <taxon>Klebsiella/Raoultella group</taxon>
        <taxon>Klebsiella</taxon>
        <taxon>Klebsiella pneumoniae complex</taxon>
    </lineage>
</organism>
<dbReference type="Pfam" id="PF02753">
    <property type="entry name" value="PapD_C"/>
    <property type="match status" value="1"/>
</dbReference>
<comment type="subcellular location">
    <subcellularLocation>
        <location evidence="1 8">Periplasm</location>
    </subcellularLocation>
</comment>
<reference evidence="12" key="1">
    <citation type="submission" date="2013-10" db="EMBL/GenBank/DDBJ databases">
        <title>Antibiotic resistance diversity of beta-lactamase producers in the General Hospital Vienna.</title>
        <authorList>
            <person name="Barisic I."/>
            <person name="Mitteregger D."/>
            <person name="Hirschl A.M."/>
            <person name="Noehammer C."/>
            <person name="Wiesinger-Mayr H."/>
        </authorList>
    </citation>
    <scope>NUCLEOTIDE SEQUENCE [LARGE SCALE GENOMIC DNA]</scope>
    <source>
        <strain evidence="12">IS43</strain>
    </source>
</reference>
<evidence type="ECO:0000256" key="8">
    <source>
        <dbReference type="RuleBase" id="RU003918"/>
    </source>
</evidence>
<proteinExistence type="inferred from homology"/>
<dbReference type="PROSITE" id="PS00635">
    <property type="entry name" value="PILI_CHAPERONE"/>
    <property type="match status" value="1"/>
</dbReference>
<comment type="similarity">
    <text evidence="2 8">Belongs to the periplasmic pilus chaperone family.</text>
</comment>
<evidence type="ECO:0000256" key="5">
    <source>
        <dbReference type="ARBA" id="ARBA00022764"/>
    </source>
</evidence>
<evidence type="ECO:0000259" key="10">
    <source>
        <dbReference type="Pfam" id="PF00345"/>
    </source>
</evidence>
<dbReference type="InterPro" id="IPR036316">
    <property type="entry name" value="Pili_assmbl_chap_C_dom_sf"/>
</dbReference>
<sequence length="233" mass="26121">MKTLLAVIIGALAFQTQAAITIDASRVIYLGKDKSASLKINNRSSKNYIVQTWLDTGPETPSSGLPIVATPPLVKLRPEQSAQLRFIYSGTGLPADRESLFWVNIQEVPPAPEENNILQFAIRTRLKLFYRPQGIATSLPKAVENLQWQQSANTLSFTNNSPLHITVINAEAIDNKGKIYPLKNFMLLPYSHHAVNIASMQRLHKMKYINDYGAVVDIPIKKIKTSHLFREIE</sequence>
<accession>W1DL18</accession>
<dbReference type="InterPro" id="IPR050643">
    <property type="entry name" value="Periplasmic_pilus_chap"/>
</dbReference>
<keyword evidence="5" id="KW-0574">Periplasm</keyword>
<dbReference type="SUPFAM" id="SSF49584">
    <property type="entry name" value="Periplasmic chaperone C-domain"/>
    <property type="match status" value="1"/>
</dbReference>
<dbReference type="InterPro" id="IPR001829">
    <property type="entry name" value="Pili_assmbl_chaperone_bac"/>
</dbReference>
<evidence type="ECO:0000313" key="12">
    <source>
        <dbReference type="EMBL" id="CDL08784.1"/>
    </source>
</evidence>
<dbReference type="InterPro" id="IPR008962">
    <property type="entry name" value="PapD-like_sf"/>
</dbReference>
<dbReference type="AlphaFoldDB" id="W1DL18"/>
<protein>
    <submittedName>
        <fullName evidence="12">Probable pilin chaperone</fullName>
    </submittedName>
</protein>